<name>A0A6J4LSS3_9ACTN</name>
<sequence>APSISIKYGHVHRPGAGVEASVRTTGLAPSSRCRRWPGRERL</sequence>
<reference evidence="2" key="1">
    <citation type="submission" date="2020-02" db="EMBL/GenBank/DDBJ databases">
        <authorList>
            <person name="Meier V. D."/>
        </authorList>
    </citation>
    <scope>NUCLEOTIDE SEQUENCE</scope>
    <source>
        <strain evidence="2">AVDCRST_MAG29</strain>
    </source>
</reference>
<organism evidence="2">
    <name type="scientific">uncultured Nocardioidaceae bacterium</name>
    <dbReference type="NCBI Taxonomy" id="253824"/>
    <lineage>
        <taxon>Bacteria</taxon>
        <taxon>Bacillati</taxon>
        <taxon>Actinomycetota</taxon>
        <taxon>Actinomycetes</taxon>
        <taxon>Propionibacteriales</taxon>
        <taxon>Nocardioidaceae</taxon>
        <taxon>environmental samples</taxon>
    </lineage>
</organism>
<protein>
    <submittedName>
        <fullName evidence="2">Uncharacterized protein</fullName>
    </submittedName>
</protein>
<evidence type="ECO:0000256" key="1">
    <source>
        <dbReference type="SAM" id="MobiDB-lite"/>
    </source>
</evidence>
<dbReference type="EMBL" id="CADCUG010000096">
    <property type="protein sequence ID" value="CAA9340765.1"/>
    <property type="molecule type" value="Genomic_DNA"/>
</dbReference>
<gene>
    <name evidence="2" type="ORF">AVDCRST_MAG29-1467</name>
</gene>
<feature type="non-terminal residue" evidence="2">
    <location>
        <position position="42"/>
    </location>
</feature>
<evidence type="ECO:0000313" key="2">
    <source>
        <dbReference type="EMBL" id="CAA9340765.1"/>
    </source>
</evidence>
<feature type="region of interest" description="Disordered" evidence="1">
    <location>
        <begin position="16"/>
        <end position="42"/>
    </location>
</feature>
<accession>A0A6J4LSS3</accession>
<feature type="non-terminal residue" evidence="2">
    <location>
        <position position="1"/>
    </location>
</feature>
<proteinExistence type="predicted"/>
<dbReference type="AlphaFoldDB" id="A0A6J4LSS3"/>